<protein>
    <recommendedName>
        <fullName evidence="4">SlyX protein</fullName>
    </recommendedName>
</protein>
<evidence type="ECO:0000313" key="3">
    <source>
        <dbReference type="Proteomes" id="UP000027471"/>
    </source>
</evidence>
<reference evidence="2 3" key="1">
    <citation type="journal article" date="2015" name="Antonie Van Leeuwenhoek">
        <title>Thioclava indica sp. nov., isolated from surface seawater of the Indian Ocean.</title>
        <authorList>
            <person name="Liu Y."/>
            <person name="Lai Q."/>
            <person name="Du J."/>
            <person name="Xu H."/>
            <person name="Jiang L."/>
            <person name="Shao Z."/>
        </authorList>
    </citation>
    <scope>NUCLEOTIDE SEQUENCE [LARGE SCALE GENOMIC DNA]</scope>
    <source>
        <strain evidence="2 3">DT23-4</strain>
    </source>
</reference>
<evidence type="ECO:0000313" key="2">
    <source>
        <dbReference type="EMBL" id="KEO56719.1"/>
    </source>
</evidence>
<dbReference type="Proteomes" id="UP000027471">
    <property type="component" value="Unassembled WGS sequence"/>
</dbReference>
<evidence type="ECO:0008006" key="4">
    <source>
        <dbReference type="Google" id="ProtNLM"/>
    </source>
</evidence>
<dbReference type="eggNOG" id="COG2900">
    <property type="taxonomic scope" value="Bacteria"/>
</dbReference>
<evidence type="ECO:0000256" key="1">
    <source>
        <dbReference type="SAM" id="Coils"/>
    </source>
</evidence>
<dbReference type="RefSeq" id="WP_038132094.1">
    <property type="nucleotide sequence ID" value="NZ_AUNB01000048.1"/>
</dbReference>
<dbReference type="STRING" id="1353528.DT23_17655"/>
<dbReference type="OrthoDB" id="285836at2"/>
<keyword evidence="3" id="KW-1185">Reference proteome</keyword>
<feature type="coiled-coil region" evidence="1">
    <location>
        <begin position="5"/>
        <end position="39"/>
    </location>
</feature>
<accession>A0A074JJQ6</accession>
<proteinExistence type="predicted"/>
<comment type="caution">
    <text evidence="2">The sequence shown here is derived from an EMBL/GenBank/DDBJ whole genome shotgun (WGS) entry which is preliminary data.</text>
</comment>
<dbReference type="EMBL" id="AUNB01000048">
    <property type="protein sequence ID" value="KEO56719.1"/>
    <property type="molecule type" value="Genomic_DNA"/>
</dbReference>
<dbReference type="Pfam" id="PF04102">
    <property type="entry name" value="SlyX"/>
    <property type="match status" value="1"/>
</dbReference>
<sequence length="68" mass="7907">MQDRIERAEEQIAHLSKAIEELSDVALEQSRRIERLERQLGLIIEREAEREFDSGGSVPLADQKPPHW</sequence>
<name>A0A074JJQ6_9RHOB</name>
<dbReference type="InterPro" id="IPR007236">
    <property type="entry name" value="SlyX"/>
</dbReference>
<dbReference type="AlphaFoldDB" id="A0A074JJQ6"/>
<organism evidence="2 3">
    <name type="scientific">Thioclava indica</name>
    <dbReference type="NCBI Taxonomy" id="1353528"/>
    <lineage>
        <taxon>Bacteria</taxon>
        <taxon>Pseudomonadati</taxon>
        <taxon>Pseudomonadota</taxon>
        <taxon>Alphaproteobacteria</taxon>
        <taxon>Rhodobacterales</taxon>
        <taxon>Paracoccaceae</taxon>
        <taxon>Thioclava</taxon>
    </lineage>
</organism>
<gene>
    <name evidence="2" type="ORF">DT23_17655</name>
</gene>
<keyword evidence="1" id="KW-0175">Coiled coil</keyword>